<dbReference type="Gene3D" id="3.40.309.10">
    <property type="entry name" value="Aldehyde Dehydrogenase, Chain A, domain 2"/>
    <property type="match status" value="1"/>
</dbReference>
<dbReference type="AlphaFoldDB" id="A0A9P6XLK9"/>
<dbReference type="InterPro" id="IPR016163">
    <property type="entry name" value="Ald_DH_C"/>
</dbReference>
<protein>
    <recommendedName>
        <fullName evidence="2">Aldehyde dehydrogenase domain-containing protein</fullName>
    </recommendedName>
</protein>
<reference evidence="3" key="1">
    <citation type="journal article" date="2020" name="Microb. Genom.">
        <title>Genetic diversity of clinical and environmental Mucorales isolates obtained from an investigation of mucormycosis cases among solid organ transplant recipients.</title>
        <authorList>
            <person name="Nguyen M.H."/>
            <person name="Kaul D."/>
            <person name="Muto C."/>
            <person name="Cheng S.J."/>
            <person name="Richter R.A."/>
            <person name="Bruno V.M."/>
            <person name="Liu G."/>
            <person name="Beyhan S."/>
            <person name="Sundermann A.J."/>
            <person name="Mounaud S."/>
            <person name="Pasculle A.W."/>
            <person name="Nierman W.C."/>
            <person name="Driscoll E."/>
            <person name="Cumbie R."/>
            <person name="Clancy C.J."/>
            <person name="Dupont C.L."/>
        </authorList>
    </citation>
    <scope>NUCLEOTIDE SEQUENCE</scope>
    <source>
        <strain evidence="3">GL16</strain>
    </source>
</reference>
<name>A0A9P6XLK9_RHIOR</name>
<dbReference type="PANTHER" id="PTHR11699">
    <property type="entry name" value="ALDEHYDE DEHYDROGENASE-RELATED"/>
    <property type="match status" value="1"/>
</dbReference>
<dbReference type="SUPFAM" id="SSF53720">
    <property type="entry name" value="ALDH-like"/>
    <property type="match status" value="1"/>
</dbReference>
<evidence type="ECO:0000259" key="2">
    <source>
        <dbReference type="Pfam" id="PF00171"/>
    </source>
</evidence>
<dbReference type="InterPro" id="IPR015590">
    <property type="entry name" value="Aldehyde_DH_dom"/>
</dbReference>
<dbReference type="Pfam" id="PF00171">
    <property type="entry name" value="Aldedh"/>
    <property type="match status" value="1"/>
</dbReference>
<dbReference type="EMBL" id="JAANIT010015460">
    <property type="protein sequence ID" value="KAG1520792.1"/>
    <property type="molecule type" value="Genomic_DNA"/>
</dbReference>
<comment type="similarity">
    <text evidence="1">Belongs to the aldehyde dehydrogenase family.</text>
</comment>
<dbReference type="Gene3D" id="3.40.605.10">
    <property type="entry name" value="Aldehyde Dehydrogenase, Chain A, domain 1"/>
    <property type="match status" value="1"/>
</dbReference>
<feature type="domain" description="Aldehyde dehydrogenase" evidence="2">
    <location>
        <begin position="3"/>
        <end position="98"/>
    </location>
</feature>
<evidence type="ECO:0000313" key="3">
    <source>
        <dbReference type="EMBL" id="KAG1520792.1"/>
    </source>
</evidence>
<sequence length="101" mass="11097">MMMTEDPFRPVAQLVRFKHTDEVLRRANSLPFGLSSYVFTNSLQTATKVSNGLEAGMVNINHFGRARAETPFGGIKDSGIGSEGGLETFDGYLVTKFITHI</sequence>
<dbReference type="InterPro" id="IPR016162">
    <property type="entry name" value="Ald_DH_N"/>
</dbReference>
<organism evidence="3 4">
    <name type="scientific">Rhizopus oryzae</name>
    <name type="common">Mucormycosis agent</name>
    <name type="synonym">Rhizopus arrhizus var. delemar</name>
    <dbReference type="NCBI Taxonomy" id="64495"/>
    <lineage>
        <taxon>Eukaryota</taxon>
        <taxon>Fungi</taxon>
        <taxon>Fungi incertae sedis</taxon>
        <taxon>Mucoromycota</taxon>
        <taxon>Mucoromycotina</taxon>
        <taxon>Mucoromycetes</taxon>
        <taxon>Mucorales</taxon>
        <taxon>Mucorineae</taxon>
        <taxon>Rhizopodaceae</taxon>
        <taxon>Rhizopus</taxon>
    </lineage>
</organism>
<dbReference type="GO" id="GO:0016620">
    <property type="term" value="F:oxidoreductase activity, acting on the aldehyde or oxo group of donors, NAD or NADP as acceptor"/>
    <property type="evidence" value="ECO:0007669"/>
    <property type="project" value="InterPro"/>
</dbReference>
<proteinExistence type="inferred from homology"/>
<gene>
    <name evidence="3" type="ORF">G6F51_014716</name>
</gene>
<comment type="caution">
    <text evidence="3">The sequence shown here is derived from an EMBL/GenBank/DDBJ whole genome shotgun (WGS) entry which is preliminary data.</text>
</comment>
<dbReference type="Proteomes" id="UP000717996">
    <property type="component" value="Unassembled WGS sequence"/>
</dbReference>
<dbReference type="InterPro" id="IPR016161">
    <property type="entry name" value="Ald_DH/histidinol_DH"/>
</dbReference>
<evidence type="ECO:0000313" key="4">
    <source>
        <dbReference type="Proteomes" id="UP000717996"/>
    </source>
</evidence>
<accession>A0A9P6XLK9</accession>
<evidence type="ECO:0000256" key="1">
    <source>
        <dbReference type="ARBA" id="ARBA00009986"/>
    </source>
</evidence>